<dbReference type="Gene3D" id="1.20.1200.10">
    <property type="entry name" value="Cobalamin adenosyltransferase-like"/>
    <property type="match status" value="1"/>
</dbReference>
<dbReference type="GO" id="GO:0009236">
    <property type="term" value="P:cobalamin biosynthetic process"/>
    <property type="evidence" value="ECO:0007669"/>
    <property type="project" value="UniProtKB-UniRule"/>
</dbReference>
<evidence type="ECO:0000313" key="18">
    <source>
        <dbReference type="Proteomes" id="UP000051442"/>
    </source>
</evidence>
<dbReference type="PATRIC" id="fig|1423804.4.peg.2504"/>
<keyword evidence="8 15" id="KW-0547">Nucleotide-binding</keyword>
<reference evidence="17 18" key="1">
    <citation type="journal article" date="2015" name="Genome Announc.">
        <title>Expanding the biotechnology potential of lactobacilli through comparative genomics of 213 strains and associated genera.</title>
        <authorList>
            <person name="Sun Z."/>
            <person name="Harris H.M."/>
            <person name="McCann A."/>
            <person name="Guo C."/>
            <person name="Argimon S."/>
            <person name="Zhang W."/>
            <person name="Yang X."/>
            <person name="Jeffery I.B."/>
            <person name="Cooney J.C."/>
            <person name="Kagawa T.F."/>
            <person name="Liu W."/>
            <person name="Song Y."/>
            <person name="Salvetti E."/>
            <person name="Wrobel A."/>
            <person name="Rasinkangas P."/>
            <person name="Parkhill J."/>
            <person name="Rea M.C."/>
            <person name="O'Sullivan O."/>
            <person name="Ritari J."/>
            <person name="Douillard F.P."/>
            <person name="Paul Ross R."/>
            <person name="Yang R."/>
            <person name="Briner A.E."/>
            <person name="Felis G.E."/>
            <person name="de Vos W.M."/>
            <person name="Barrangou R."/>
            <person name="Klaenhammer T.R."/>
            <person name="Caufield P.W."/>
            <person name="Cui Y."/>
            <person name="Zhang H."/>
            <person name="O'Toole P.W."/>
        </authorList>
    </citation>
    <scope>NUCLEOTIDE SEQUENCE [LARGE SCALE GENOMIC DNA]</scope>
    <source>
        <strain evidence="17 18">DSM 23365</strain>
    </source>
</reference>
<sequence length="186" mass="21222">MQLYTKVGDKGTTKLVGGGTVSKDSDRVWAYGTIDELNTFIGLAATKLDSKEQDIQAELLQLQHCLFDFGSDLANPNLNDDTMRFNPKYVGWLESKIDQYQDEPPAIQRFILPGGSEQSALFQVCRTITRRAERQIVSLNWSVTLPSEMLKFINRLSDYFYALARVVNYRQGTPEVFYEHGNQVFH</sequence>
<comment type="subunit">
    <text evidence="3">Homotrimer.</text>
</comment>
<dbReference type="PANTHER" id="PTHR12213:SF0">
    <property type="entry name" value="CORRINOID ADENOSYLTRANSFERASE MMAB"/>
    <property type="match status" value="1"/>
</dbReference>
<evidence type="ECO:0000256" key="5">
    <source>
        <dbReference type="ARBA" id="ARBA00020963"/>
    </source>
</evidence>
<dbReference type="GO" id="GO:0005524">
    <property type="term" value="F:ATP binding"/>
    <property type="evidence" value="ECO:0007669"/>
    <property type="project" value="UniProtKB-UniRule"/>
</dbReference>
<keyword evidence="6 15" id="KW-0169">Cobalamin biosynthesis</keyword>
<comment type="catalytic activity">
    <reaction evidence="13 15">
        <text>2 cob(II)yrinate a,c diamide + reduced [electron-transfer flavoprotein] + 2 ATP = 2 adenosylcob(III)yrinate a,c-diamide + 2 triphosphate + oxidized [electron-transfer flavoprotein] + 3 H(+)</text>
        <dbReference type="Rhea" id="RHEA:11528"/>
        <dbReference type="Rhea" id="RHEA-COMP:10685"/>
        <dbReference type="Rhea" id="RHEA-COMP:10686"/>
        <dbReference type="ChEBI" id="CHEBI:15378"/>
        <dbReference type="ChEBI" id="CHEBI:18036"/>
        <dbReference type="ChEBI" id="CHEBI:30616"/>
        <dbReference type="ChEBI" id="CHEBI:57692"/>
        <dbReference type="ChEBI" id="CHEBI:58307"/>
        <dbReference type="ChEBI" id="CHEBI:58503"/>
        <dbReference type="ChEBI" id="CHEBI:58537"/>
        <dbReference type="EC" id="2.5.1.17"/>
    </reaction>
</comment>
<dbReference type="EMBL" id="AYZM01000038">
    <property type="protein sequence ID" value="KRN26245.1"/>
    <property type="molecule type" value="Genomic_DNA"/>
</dbReference>
<keyword evidence="7 15" id="KW-0808">Transferase</keyword>
<evidence type="ECO:0000256" key="1">
    <source>
        <dbReference type="ARBA" id="ARBA00005121"/>
    </source>
</evidence>
<evidence type="ECO:0000313" key="17">
    <source>
        <dbReference type="EMBL" id="KRN26245.1"/>
    </source>
</evidence>
<dbReference type="EC" id="2.5.1.17" evidence="4 15"/>
<comment type="caution">
    <text evidence="17">The sequence shown here is derived from an EMBL/GenBank/DDBJ whole genome shotgun (WGS) entry which is preliminary data.</text>
</comment>
<accession>A0A0R2FJ39</accession>
<comment type="pathway">
    <text evidence="1 15">Cofactor biosynthesis; adenosylcobalamin biosynthesis; adenosylcobalamin from cob(II)yrinate a,c-diamide: step 2/7.</text>
</comment>
<dbReference type="InterPro" id="IPR016030">
    <property type="entry name" value="CblAdoTrfase-like"/>
</dbReference>
<evidence type="ECO:0000256" key="6">
    <source>
        <dbReference type="ARBA" id="ARBA00022573"/>
    </source>
</evidence>
<evidence type="ECO:0000256" key="4">
    <source>
        <dbReference type="ARBA" id="ARBA00012454"/>
    </source>
</evidence>
<dbReference type="SUPFAM" id="SSF89028">
    <property type="entry name" value="Cobalamin adenosyltransferase-like"/>
    <property type="match status" value="1"/>
</dbReference>
<evidence type="ECO:0000256" key="10">
    <source>
        <dbReference type="ARBA" id="ARBA00031529"/>
    </source>
</evidence>
<dbReference type="InterPro" id="IPR036451">
    <property type="entry name" value="CblAdoTrfase-like_sf"/>
</dbReference>
<keyword evidence="18" id="KW-1185">Reference proteome</keyword>
<evidence type="ECO:0000256" key="9">
    <source>
        <dbReference type="ARBA" id="ARBA00022840"/>
    </source>
</evidence>
<dbReference type="FunFam" id="1.20.1200.10:FF:000001">
    <property type="entry name" value="Cob(I)yrinic acid a,c-diamide adenosyltransferase"/>
    <property type="match status" value="1"/>
</dbReference>
<dbReference type="NCBIfam" id="TIGR00636">
    <property type="entry name" value="PduO_Nterm"/>
    <property type="match status" value="1"/>
</dbReference>
<dbReference type="OrthoDB" id="9778896at2"/>
<dbReference type="STRING" id="1423804.FD14_GL002312"/>
<gene>
    <name evidence="17" type="ORF">FD14_GL002312</name>
</gene>
<dbReference type="GO" id="GO:0008817">
    <property type="term" value="F:corrinoid adenosyltransferase activity"/>
    <property type="evidence" value="ECO:0007669"/>
    <property type="project" value="UniProtKB-UniRule"/>
</dbReference>
<comment type="similarity">
    <text evidence="2 15">Belongs to the Cob(I)alamin adenosyltransferase family.</text>
</comment>
<dbReference type="UniPathway" id="UPA00148">
    <property type="reaction ID" value="UER00233"/>
</dbReference>
<dbReference type="AlphaFoldDB" id="A0A0R2FJ39"/>
<evidence type="ECO:0000256" key="2">
    <source>
        <dbReference type="ARBA" id="ARBA00007487"/>
    </source>
</evidence>
<dbReference type="InterPro" id="IPR029499">
    <property type="entry name" value="PduO-typ"/>
</dbReference>
<proteinExistence type="inferred from homology"/>
<comment type="catalytic activity">
    <reaction evidence="14 15">
        <text>2 cob(II)alamin + reduced [electron-transfer flavoprotein] + 2 ATP = 2 adenosylcob(III)alamin + 2 triphosphate + oxidized [electron-transfer flavoprotein] + 3 H(+)</text>
        <dbReference type="Rhea" id="RHEA:28671"/>
        <dbReference type="Rhea" id="RHEA-COMP:10685"/>
        <dbReference type="Rhea" id="RHEA-COMP:10686"/>
        <dbReference type="ChEBI" id="CHEBI:15378"/>
        <dbReference type="ChEBI" id="CHEBI:16304"/>
        <dbReference type="ChEBI" id="CHEBI:18036"/>
        <dbReference type="ChEBI" id="CHEBI:18408"/>
        <dbReference type="ChEBI" id="CHEBI:30616"/>
        <dbReference type="ChEBI" id="CHEBI:57692"/>
        <dbReference type="ChEBI" id="CHEBI:58307"/>
        <dbReference type="EC" id="2.5.1.17"/>
    </reaction>
</comment>
<evidence type="ECO:0000259" key="16">
    <source>
        <dbReference type="Pfam" id="PF01923"/>
    </source>
</evidence>
<organism evidence="17 18">
    <name type="scientific">Secundilactobacillus similis DSM 23365 = JCM 2765</name>
    <dbReference type="NCBI Taxonomy" id="1423804"/>
    <lineage>
        <taxon>Bacteria</taxon>
        <taxon>Bacillati</taxon>
        <taxon>Bacillota</taxon>
        <taxon>Bacilli</taxon>
        <taxon>Lactobacillales</taxon>
        <taxon>Lactobacillaceae</taxon>
        <taxon>Secundilactobacillus</taxon>
    </lineage>
</organism>
<keyword evidence="9 15" id="KW-0067">ATP-binding</keyword>
<evidence type="ECO:0000256" key="14">
    <source>
        <dbReference type="ARBA" id="ARBA00048692"/>
    </source>
</evidence>
<evidence type="ECO:0000256" key="12">
    <source>
        <dbReference type="ARBA" id="ARBA00033354"/>
    </source>
</evidence>
<evidence type="ECO:0000256" key="13">
    <source>
        <dbReference type="ARBA" id="ARBA00048555"/>
    </source>
</evidence>
<dbReference type="Proteomes" id="UP000051442">
    <property type="component" value="Unassembled WGS sequence"/>
</dbReference>
<dbReference type="RefSeq" id="WP_054732688.1">
    <property type="nucleotide sequence ID" value="NZ_AYZM01000038.1"/>
</dbReference>
<name>A0A0R2FJ39_9LACO</name>
<feature type="domain" description="Cobalamin adenosyltransferase-like" evidence="16">
    <location>
        <begin position="3"/>
        <end position="167"/>
    </location>
</feature>
<evidence type="ECO:0000256" key="8">
    <source>
        <dbReference type="ARBA" id="ARBA00022741"/>
    </source>
</evidence>
<dbReference type="PANTHER" id="PTHR12213">
    <property type="entry name" value="CORRINOID ADENOSYLTRANSFERASE"/>
    <property type="match status" value="1"/>
</dbReference>
<evidence type="ECO:0000256" key="3">
    <source>
        <dbReference type="ARBA" id="ARBA00011233"/>
    </source>
</evidence>
<protein>
    <recommendedName>
        <fullName evidence="5 15">Corrinoid adenosyltransferase</fullName>
        <ecNumber evidence="4 15">2.5.1.17</ecNumber>
    </recommendedName>
    <alternativeName>
        <fullName evidence="10 15">Cob(II)alamin adenosyltransferase</fullName>
    </alternativeName>
    <alternativeName>
        <fullName evidence="12 15">Cob(II)yrinic acid a,c-diamide adenosyltransferase</fullName>
    </alternativeName>
    <alternativeName>
        <fullName evidence="11 15">Cobinamide/cobalamin adenosyltransferase</fullName>
    </alternativeName>
</protein>
<evidence type="ECO:0000256" key="7">
    <source>
        <dbReference type="ARBA" id="ARBA00022679"/>
    </source>
</evidence>
<dbReference type="Pfam" id="PF01923">
    <property type="entry name" value="Cob_adeno_trans"/>
    <property type="match status" value="1"/>
</dbReference>
<evidence type="ECO:0000256" key="11">
    <source>
        <dbReference type="ARBA" id="ARBA00033334"/>
    </source>
</evidence>
<evidence type="ECO:0000256" key="15">
    <source>
        <dbReference type="RuleBase" id="RU366026"/>
    </source>
</evidence>